<dbReference type="FunFam" id="3.40.50.1970:FF:000003">
    <property type="entry name" value="Alcohol dehydrogenase, iron-containing"/>
    <property type="match status" value="1"/>
</dbReference>
<organism evidence="5 6">
    <name type="scientific">Paucilactobacillus oligofermentans DSM 15707 = LMG 22743</name>
    <dbReference type="NCBI Taxonomy" id="1423778"/>
    <lineage>
        <taxon>Bacteria</taxon>
        <taxon>Bacillati</taxon>
        <taxon>Bacillota</taxon>
        <taxon>Bacilli</taxon>
        <taxon>Lactobacillales</taxon>
        <taxon>Lactobacillaceae</taxon>
        <taxon>Paucilactobacillus</taxon>
    </lineage>
</organism>
<comment type="caution">
    <text evidence="5">The sequence shown here is derived from an EMBL/GenBank/DDBJ whole genome shotgun (WGS) entry which is preliminary data.</text>
</comment>
<dbReference type="STRING" id="1423778.FC70_GL001559"/>
<dbReference type="PANTHER" id="PTHR11496:SF102">
    <property type="entry name" value="ALCOHOL DEHYDROGENASE 4"/>
    <property type="match status" value="1"/>
</dbReference>
<dbReference type="Pfam" id="PF25137">
    <property type="entry name" value="ADH_Fe_C"/>
    <property type="match status" value="1"/>
</dbReference>
<name>A0A0R1RKP6_9LACO</name>
<dbReference type="CDD" id="cd14863">
    <property type="entry name" value="Fe-ADH-like"/>
    <property type="match status" value="1"/>
</dbReference>
<accession>A0A0R1RKP6</accession>
<evidence type="ECO:0000313" key="6">
    <source>
        <dbReference type="Proteomes" id="UP000051697"/>
    </source>
</evidence>
<dbReference type="PATRIC" id="fig|1423778.4.peg.1596"/>
<dbReference type="AlphaFoldDB" id="A0A0R1RKP6"/>
<sequence>MAYLKKSYLQKGIVSLIEYKLIQKVKVIDTDNLNDTLLDIMNNSNYKRPMFVFDKFIESLDVVQNVISNFTKYNIDVNSFNEIVPDPPVSLINKGVEKFKDANCDSLIAIGGGSTIDVARGINIVRTNGGSILDYEIEKDNIKECPGLIAVPTTSGTGSEMSNALVLTDTESKKKIAILANYALSEYAVLYPQLTLGLPQNMTIATGLDAFSHAAEGYLSKLSSPVTDAICEKIMFLLYNYLPVVVNDGHNLNARRKVMVASTLAGWMLNNAGTNIGHSAAHILGSKYHIVHGEAVAYGLPGVFDLVETELPEKICEIGQILGVTYLETESVDEKISRAKKAYKKFRDETIGLHSFSDYKISKKELETNVNAIVNERFASNTPVNLNNSNVKMFLEDYGKQ</sequence>
<evidence type="ECO:0000256" key="1">
    <source>
        <dbReference type="ARBA" id="ARBA00007358"/>
    </source>
</evidence>
<dbReference type="SUPFAM" id="SSF56796">
    <property type="entry name" value="Dehydroquinate synthase-like"/>
    <property type="match status" value="1"/>
</dbReference>
<evidence type="ECO:0000259" key="4">
    <source>
        <dbReference type="Pfam" id="PF25137"/>
    </source>
</evidence>
<dbReference type="InterPro" id="IPR039697">
    <property type="entry name" value="Alcohol_dehydrogenase_Fe"/>
</dbReference>
<evidence type="ECO:0000256" key="2">
    <source>
        <dbReference type="ARBA" id="ARBA00023002"/>
    </source>
</evidence>
<dbReference type="Proteomes" id="UP000051697">
    <property type="component" value="Unassembled WGS sequence"/>
</dbReference>
<dbReference type="InterPro" id="IPR001670">
    <property type="entry name" value="ADH_Fe/GldA"/>
</dbReference>
<keyword evidence="2" id="KW-0560">Oxidoreductase</keyword>
<dbReference type="Pfam" id="PF00465">
    <property type="entry name" value="Fe-ADH"/>
    <property type="match status" value="1"/>
</dbReference>
<reference evidence="5 6" key="1">
    <citation type="journal article" date="2015" name="Genome Announc.">
        <title>Expanding the biotechnology potential of lactobacilli through comparative genomics of 213 strains and associated genera.</title>
        <authorList>
            <person name="Sun Z."/>
            <person name="Harris H.M."/>
            <person name="McCann A."/>
            <person name="Guo C."/>
            <person name="Argimon S."/>
            <person name="Zhang W."/>
            <person name="Yang X."/>
            <person name="Jeffery I.B."/>
            <person name="Cooney J.C."/>
            <person name="Kagawa T.F."/>
            <person name="Liu W."/>
            <person name="Song Y."/>
            <person name="Salvetti E."/>
            <person name="Wrobel A."/>
            <person name="Rasinkangas P."/>
            <person name="Parkhill J."/>
            <person name="Rea M.C."/>
            <person name="O'Sullivan O."/>
            <person name="Ritari J."/>
            <person name="Douillard F.P."/>
            <person name="Paul Ross R."/>
            <person name="Yang R."/>
            <person name="Briner A.E."/>
            <person name="Felis G.E."/>
            <person name="de Vos W.M."/>
            <person name="Barrangou R."/>
            <person name="Klaenhammer T.R."/>
            <person name="Caufield P.W."/>
            <person name="Cui Y."/>
            <person name="Zhang H."/>
            <person name="O'Toole P.W."/>
        </authorList>
    </citation>
    <scope>NUCLEOTIDE SEQUENCE [LARGE SCALE GENOMIC DNA]</scope>
    <source>
        <strain evidence="5 6">DSM 15707</strain>
    </source>
</reference>
<dbReference type="Gene3D" id="3.40.50.1970">
    <property type="match status" value="1"/>
</dbReference>
<proteinExistence type="inferred from homology"/>
<evidence type="ECO:0000259" key="3">
    <source>
        <dbReference type="Pfam" id="PF00465"/>
    </source>
</evidence>
<comment type="similarity">
    <text evidence="1">Belongs to the iron-containing alcohol dehydrogenase family.</text>
</comment>
<dbReference type="RefSeq" id="WP_235804095.1">
    <property type="nucleotide sequence ID" value="NZ_AZFE01000032.1"/>
</dbReference>
<gene>
    <name evidence="5" type="ORF">FC70_GL001559</name>
</gene>
<evidence type="ECO:0000313" key="5">
    <source>
        <dbReference type="EMBL" id="KRL54757.1"/>
    </source>
</evidence>
<feature type="domain" description="Fe-containing alcohol dehydrogenase-like C-terminal" evidence="4">
    <location>
        <begin position="203"/>
        <end position="396"/>
    </location>
</feature>
<dbReference type="GO" id="GO:0046872">
    <property type="term" value="F:metal ion binding"/>
    <property type="evidence" value="ECO:0007669"/>
    <property type="project" value="InterPro"/>
</dbReference>
<keyword evidence="6" id="KW-1185">Reference proteome</keyword>
<dbReference type="PANTHER" id="PTHR11496">
    <property type="entry name" value="ALCOHOL DEHYDROGENASE"/>
    <property type="match status" value="1"/>
</dbReference>
<dbReference type="InterPro" id="IPR056798">
    <property type="entry name" value="ADH_Fe_C"/>
</dbReference>
<dbReference type="GO" id="GO:0004022">
    <property type="term" value="F:alcohol dehydrogenase (NAD+) activity"/>
    <property type="evidence" value="ECO:0007669"/>
    <property type="project" value="TreeGrafter"/>
</dbReference>
<protein>
    <submittedName>
        <fullName evidence="5">1,3-propanediol dehydrogenase</fullName>
    </submittedName>
</protein>
<dbReference type="Gene3D" id="1.20.1090.10">
    <property type="entry name" value="Dehydroquinate synthase-like - alpha domain"/>
    <property type="match status" value="1"/>
</dbReference>
<dbReference type="EMBL" id="AZFE01000032">
    <property type="protein sequence ID" value="KRL54757.1"/>
    <property type="molecule type" value="Genomic_DNA"/>
</dbReference>
<feature type="domain" description="Alcohol dehydrogenase iron-type/glycerol dehydrogenase GldA" evidence="3">
    <location>
        <begin position="37"/>
        <end position="192"/>
    </location>
</feature>